<evidence type="ECO:0000313" key="1">
    <source>
        <dbReference type="EMBL" id="GGF84588.1"/>
    </source>
</evidence>
<comment type="caution">
    <text evidence="1">The sequence shown here is derived from an EMBL/GenBank/DDBJ whole genome shotgun (WGS) entry which is preliminary data.</text>
</comment>
<accession>A0ABQ1VQ46</accession>
<dbReference type="Proteomes" id="UP000608420">
    <property type="component" value="Unassembled WGS sequence"/>
</dbReference>
<gene>
    <name evidence="1" type="ORF">GCM10010913_02570</name>
</gene>
<dbReference type="EMBL" id="BMIW01000002">
    <property type="protein sequence ID" value="GGF84588.1"/>
    <property type="molecule type" value="Genomic_DNA"/>
</dbReference>
<evidence type="ECO:0000313" key="2">
    <source>
        <dbReference type="Proteomes" id="UP000608420"/>
    </source>
</evidence>
<name>A0ABQ1VQ46_9BACL</name>
<sequence length="68" mass="8050">MPFTEKNIEYEEIWDWSPGNSYAVGVYKSNEDDSLKSWGIGLYNDEKTDENTKKIYSRIFMEIEEIDS</sequence>
<proteinExistence type="predicted"/>
<protein>
    <submittedName>
        <fullName evidence="1">Uncharacterized protein</fullName>
    </submittedName>
</protein>
<reference evidence="2" key="1">
    <citation type="journal article" date="2019" name="Int. J. Syst. Evol. Microbiol.">
        <title>The Global Catalogue of Microorganisms (GCM) 10K type strain sequencing project: providing services to taxonomists for standard genome sequencing and annotation.</title>
        <authorList>
            <consortium name="The Broad Institute Genomics Platform"/>
            <consortium name="The Broad Institute Genome Sequencing Center for Infectious Disease"/>
            <person name="Wu L."/>
            <person name="Ma J."/>
        </authorList>
    </citation>
    <scope>NUCLEOTIDE SEQUENCE [LARGE SCALE GENOMIC DNA]</scope>
    <source>
        <strain evidence="2">CGMCC 1.15420</strain>
    </source>
</reference>
<keyword evidence="2" id="KW-1185">Reference proteome</keyword>
<dbReference type="RefSeq" id="WP_229716790.1">
    <property type="nucleotide sequence ID" value="NZ_BMIW01000002.1"/>
</dbReference>
<organism evidence="1 2">
    <name type="scientific">Paenibacillus aceti</name>
    <dbReference type="NCBI Taxonomy" id="1820010"/>
    <lineage>
        <taxon>Bacteria</taxon>
        <taxon>Bacillati</taxon>
        <taxon>Bacillota</taxon>
        <taxon>Bacilli</taxon>
        <taxon>Bacillales</taxon>
        <taxon>Paenibacillaceae</taxon>
        <taxon>Paenibacillus</taxon>
    </lineage>
</organism>